<evidence type="ECO:0000313" key="3">
    <source>
        <dbReference type="EMBL" id="UNO49913.1"/>
    </source>
</evidence>
<dbReference type="SUPFAM" id="SSF51735">
    <property type="entry name" value="NAD(P)-binding Rossmann-fold domains"/>
    <property type="match status" value="1"/>
</dbReference>
<dbReference type="KEGG" id="aaco:K1I37_05265"/>
<dbReference type="PANTHER" id="PTHR40459">
    <property type="entry name" value="CONSERVED HYPOTHETICAL ALANINE AND LEUCINE RICH PROTEIN"/>
    <property type="match status" value="1"/>
</dbReference>
<organism evidence="3 4">
    <name type="scientific">Alicyclobacillus acidoterrestris (strain ATCC 49025 / DSM 3922 / CIP 106132 / NCIMB 13137 / GD3B)</name>
    <dbReference type="NCBI Taxonomy" id="1356854"/>
    <lineage>
        <taxon>Bacteria</taxon>
        <taxon>Bacillati</taxon>
        <taxon>Bacillota</taxon>
        <taxon>Bacilli</taxon>
        <taxon>Bacillales</taxon>
        <taxon>Alicyclobacillaceae</taxon>
        <taxon>Alicyclobacillus</taxon>
    </lineage>
</organism>
<dbReference type="Gene3D" id="3.40.50.720">
    <property type="entry name" value="NAD(P)-binding Rossmann-like Domain"/>
    <property type="match status" value="1"/>
</dbReference>
<dbReference type="PANTHER" id="PTHR40459:SF1">
    <property type="entry name" value="CONSERVED HYPOTHETICAL ALANINE AND LEUCINE RICH PROTEIN"/>
    <property type="match status" value="1"/>
</dbReference>
<dbReference type="InterPro" id="IPR037108">
    <property type="entry name" value="TM1727-like_C_sf"/>
</dbReference>
<dbReference type="InterPro" id="IPR008927">
    <property type="entry name" value="6-PGluconate_DH-like_C_sf"/>
</dbReference>
<dbReference type="EMBL" id="CP080467">
    <property type="protein sequence ID" value="UNO49913.1"/>
    <property type="molecule type" value="Genomic_DNA"/>
</dbReference>
<dbReference type="InterPro" id="IPR019665">
    <property type="entry name" value="OxRdtase/DH_put_Rossmann_dom"/>
</dbReference>
<dbReference type="InterPro" id="IPR018931">
    <property type="entry name" value="DUF2520"/>
</dbReference>
<dbReference type="Pfam" id="PF10727">
    <property type="entry name" value="Rossmann-like"/>
    <property type="match status" value="1"/>
</dbReference>
<dbReference type="RefSeq" id="WP_021296927.1">
    <property type="nucleotide sequence ID" value="NZ_AURB01000140.1"/>
</dbReference>
<protein>
    <submittedName>
        <fullName evidence="3">DUF2520 domain-containing protein</fullName>
    </submittedName>
</protein>
<evidence type="ECO:0000259" key="1">
    <source>
        <dbReference type="Pfam" id="PF10727"/>
    </source>
</evidence>
<feature type="domain" description="DUF2520" evidence="2">
    <location>
        <begin position="142"/>
        <end position="264"/>
    </location>
</feature>
<accession>T0BXS5</accession>
<dbReference type="AlphaFoldDB" id="T0BXS5"/>
<gene>
    <name evidence="3" type="ORF">K1I37_05265</name>
</gene>
<sequence>MAGFVFVGPGRVGTGLALALSAAGYQVGGAVSRPNQSVTRSSNRFTELTHLPALQWMDARSLIEQADVVFLTVPDQAVTPVAQTLVDDGWLHRGQIVAHTSGAHSSALLQCVESVGAQKLSLHPLQTIADPAKAPLLFTGATFTAEGDEDAVTKAFEWVRALGGIPVRLRAEDKAKYHAAAVLASNAVLALMGVVDELAGLPNGWAAFLPLVEGALNNLRTLGPKEALTGPIERGDIVTVQKHLDVLRDNPTALLVYVALGRATVSLAAQKGSLSGAQRDALERLL</sequence>
<evidence type="ECO:0000313" key="4">
    <source>
        <dbReference type="Proteomes" id="UP000829401"/>
    </source>
</evidence>
<dbReference type="SUPFAM" id="SSF48179">
    <property type="entry name" value="6-phosphogluconate dehydrogenase C-terminal domain-like"/>
    <property type="match status" value="1"/>
</dbReference>
<dbReference type="InterPro" id="IPR036291">
    <property type="entry name" value="NAD(P)-bd_dom_sf"/>
</dbReference>
<keyword evidence="4" id="KW-1185">Reference proteome</keyword>
<dbReference type="eggNOG" id="COG5495">
    <property type="taxonomic scope" value="Bacteria"/>
</dbReference>
<name>T0BXS5_ALIAG</name>
<dbReference type="Proteomes" id="UP000829401">
    <property type="component" value="Chromosome"/>
</dbReference>
<evidence type="ECO:0000259" key="2">
    <source>
        <dbReference type="Pfam" id="PF10728"/>
    </source>
</evidence>
<dbReference type="OrthoDB" id="9810755at2"/>
<feature type="domain" description="Putative oxidoreductase/dehydrogenase Rossmann-like" evidence="1">
    <location>
        <begin position="7"/>
        <end position="124"/>
    </location>
</feature>
<accession>A0A9E7CWQ1</accession>
<dbReference type="Gene3D" id="1.10.1040.20">
    <property type="entry name" value="ProC-like, C-terminal domain"/>
    <property type="match status" value="1"/>
</dbReference>
<proteinExistence type="predicted"/>
<dbReference type="Pfam" id="PF10728">
    <property type="entry name" value="DUF2520"/>
    <property type="match status" value="1"/>
</dbReference>
<dbReference type="STRING" id="1356854.N007_09335"/>
<reference evidence="4" key="1">
    <citation type="journal article" date="2022" name="G3 (Bethesda)">
        <title>Unveiling the complete genome sequence of Alicyclobacillus acidoterrestris DSM 3922T, a taint-producing strain.</title>
        <authorList>
            <person name="Leonardo I.C."/>
            <person name="Barreto Crespo M.T."/>
            <person name="Gaspar F.B."/>
        </authorList>
    </citation>
    <scope>NUCLEOTIDE SEQUENCE [LARGE SCALE GENOMIC DNA]</scope>
    <source>
        <strain evidence="4">DSM 3922</strain>
    </source>
</reference>